<dbReference type="GO" id="GO:0000993">
    <property type="term" value="F:RNA polymerase II complex binding"/>
    <property type="evidence" value="ECO:0007669"/>
    <property type="project" value="TreeGrafter"/>
</dbReference>
<evidence type="ECO:0000256" key="3">
    <source>
        <dbReference type="ARBA" id="ARBA00009730"/>
    </source>
</evidence>
<organism evidence="12 13">
    <name type="scientific">Lomentospora prolificans</name>
    <dbReference type="NCBI Taxonomy" id="41688"/>
    <lineage>
        <taxon>Eukaryota</taxon>
        <taxon>Fungi</taxon>
        <taxon>Dikarya</taxon>
        <taxon>Ascomycota</taxon>
        <taxon>Pezizomycotina</taxon>
        <taxon>Sordariomycetes</taxon>
        <taxon>Hypocreomycetidae</taxon>
        <taxon>Microascales</taxon>
        <taxon>Microascaceae</taxon>
        <taxon>Lomentospora</taxon>
    </lineage>
</organism>
<keyword evidence="6 10" id="KW-0862">Zinc</keyword>
<reference evidence="12 13" key="1">
    <citation type="journal article" date="2017" name="G3 (Bethesda)">
        <title>First Draft Genome Sequence of the Pathogenic Fungus Lomentospora prolificans (Formerly Scedosporium prolificans).</title>
        <authorList>
            <person name="Luo R."/>
            <person name="Zimin A."/>
            <person name="Workman R."/>
            <person name="Fan Y."/>
            <person name="Pertea G."/>
            <person name="Grossman N."/>
            <person name="Wear M.P."/>
            <person name="Jia B."/>
            <person name="Miller H."/>
            <person name="Casadevall A."/>
            <person name="Timp W."/>
            <person name="Zhang S.X."/>
            <person name="Salzberg S.L."/>
        </authorList>
    </citation>
    <scope>NUCLEOTIDE SEQUENCE [LARGE SCALE GENOMIC DNA]</scope>
    <source>
        <strain evidence="12 13">JHH-5317</strain>
    </source>
</reference>
<dbReference type="InterPro" id="IPR038567">
    <property type="entry name" value="T_Elf1_sf"/>
</dbReference>
<dbReference type="AlphaFoldDB" id="A0A2N3MYF7"/>
<comment type="caution">
    <text evidence="12">The sequence shown here is derived from an EMBL/GenBank/DDBJ whole genome shotgun (WGS) entry which is preliminary data.</text>
</comment>
<comment type="function">
    <text evidence="1 10">Transcription elongation factor implicated in the maintenance of proper chromatin structure in actively transcribed regions.</text>
</comment>
<gene>
    <name evidence="12" type="ORF">jhhlp_008583</name>
</gene>
<dbReference type="InParanoid" id="A0A2N3MYF7"/>
<evidence type="ECO:0000313" key="12">
    <source>
        <dbReference type="EMBL" id="PKS05213.1"/>
    </source>
</evidence>
<dbReference type="FunFam" id="2.20.25.190:FF:000001">
    <property type="entry name" value="Transcription elongation factor 1 homolog"/>
    <property type="match status" value="1"/>
</dbReference>
<evidence type="ECO:0000256" key="8">
    <source>
        <dbReference type="ARBA" id="ARBA00023163"/>
    </source>
</evidence>
<dbReference type="InterPro" id="IPR007808">
    <property type="entry name" value="Elf1"/>
</dbReference>
<dbReference type="VEuPathDB" id="FungiDB:jhhlp_008583"/>
<keyword evidence="13" id="KW-1185">Reference proteome</keyword>
<name>A0A2N3MYF7_9PEZI</name>
<evidence type="ECO:0000256" key="10">
    <source>
        <dbReference type="RuleBase" id="RU364033"/>
    </source>
</evidence>
<comment type="subcellular location">
    <subcellularLocation>
        <location evidence="2 10">Nucleus</location>
    </subcellularLocation>
</comment>
<evidence type="ECO:0000256" key="1">
    <source>
        <dbReference type="ARBA" id="ARBA00003357"/>
    </source>
</evidence>
<evidence type="ECO:0000256" key="9">
    <source>
        <dbReference type="ARBA" id="ARBA00023242"/>
    </source>
</evidence>
<dbReference type="OrthoDB" id="445983at2759"/>
<dbReference type="Gene3D" id="2.20.25.190">
    <property type="match status" value="1"/>
</dbReference>
<evidence type="ECO:0000313" key="13">
    <source>
        <dbReference type="Proteomes" id="UP000233524"/>
    </source>
</evidence>
<dbReference type="PANTHER" id="PTHR20934">
    <property type="entry name" value="TRANSCRIPTION ELONGATION FACTOR 1 HOMOLOG"/>
    <property type="match status" value="1"/>
</dbReference>
<dbReference type="FunCoup" id="A0A2N3MYF7">
    <property type="interactions" value="618"/>
</dbReference>
<dbReference type="GO" id="GO:0008023">
    <property type="term" value="C:transcription elongation factor complex"/>
    <property type="evidence" value="ECO:0007669"/>
    <property type="project" value="TreeGrafter"/>
</dbReference>
<keyword evidence="7 10" id="KW-0805">Transcription regulation</keyword>
<evidence type="ECO:0000256" key="11">
    <source>
        <dbReference type="SAM" id="MobiDB-lite"/>
    </source>
</evidence>
<proteinExistence type="inferred from homology"/>
<dbReference type="STRING" id="41688.A0A2N3MYF7"/>
<keyword evidence="8 10" id="KW-0804">Transcription</keyword>
<comment type="similarity">
    <text evidence="3 10">Belongs to the ELOF1 family.</text>
</comment>
<keyword evidence="9 10" id="KW-0539">Nucleus</keyword>
<dbReference type="PANTHER" id="PTHR20934:SF0">
    <property type="entry name" value="TRANSCRIPTION ELONGATION FACTOR 1 HOMOLOG"/>
    <property type="match status" value="1"/>
</dbReference>
<evidence type="ECO:0000256" key="5">
    <source>
        <dbReference type="ARBA" id="ARBA00022771"/>
    </source>
</evidence>
<keyword evidence="5 10" id="KW-0863">Zinc-finger</keyword>
<evidence type="ECO:0000256" key="4">
    <source>
        <dbReference type="ARBA" id="ARBA00022723"/>
    </source>
</evidence>
<dbReference type="Proteomes" id="UP000233524">
    <property type="component" value="Unassembled WGS sequence"/>
</dbReference>
<dbReference type="GO" id="GO:0008270">
    <property type="term" value="F:zinc ion binding"/>
    <property type="evidence" value="ECO:0007669"/>
    <property type="project" value="UniProtKB-KW"/>
</dbReference>
<feature type="region of interest" description="Disordered" evidence="11">
    <location>
        <begin position="1"/>
        <end position="21"/>
    </location>
</feature>
<evidence type="ECO:0000256" key="2">
    <source>
        <dbReference type="ARBA" id="ARBA00004123"/>
    </source>
</evidence>
<dbReference type="Pfam" id="PF05129">
    <property type="entry name" value="Zn_ribbon_Elf1"/>
    <property type="match status" value="1"/>
</dbReference>
<feature type="region of interest" description="Disordered" evidence="11">
    <location>
        <begin position="84"/>
        <end position="115"/>
    </location>
</feature>
<protein>
    <recommendedName>
        <fullName evidence="10">Transcription elongation factor 1 homolog</fullName>
    </recommendedName>
</protein>
<dbReference type="EMBL" id="NLAX01001623">
    <property type="protein sequence ID" value="PKS05213.1"/>
    <property type="molecule type" value="Genomic_DNA"/>
</dbReference>
<keyword evidence="4 10" id="KW-0479">Metal-binding</keyword>
<evidence type="ECO:0000256" key="6">
    <source>
        <dbReference type="ARBA" id="ARBA00022833"/>
    </source>
</evidence>
<sequence length="115" mass="12672">MGKRKKSSRGPQGPRKKDPLPTKFTCLFCNHEDAVTVLLDKKGGVGQLDCGVCGQTFQCAINYLSAAVDVYGEWVDAADMVAKEADNRRDGTEPPARTIRSRKTPEDDLNLDEEE</sequence>
<evidence type="ECO:0000256" key="7">
    <source>
        <dbReference type="ARBA" id="ARBA00023015"/>
    </source>
</evidence>
<dbReference type="SUPFAM" id="SSF57783">
    <property type="entry name" value="Zinc beta-ribbon"/>
    <property type="match status" value="1"/>
</dbReference>
<dbReference type="GO" id="GO:0006368">
    <property type="term" value="P:transcription elongation by RNA polymerase II"/>
    <property type="evidence" value="ECO:0007669"/>
    <property type="project" value="TreeGrafter"/>
</dbReference>
<accession>A0A2N3MYF7</accession>